<feature type="region of interest" description="Disordered" evidence="1">
    <location>
        <begin position="48"/>
        <end position="106"/>
    </location>
</feature>
<keyword evidence="2" id="KW-0472">Membrane</keyword>
<keyword evidence="3" id="KW-0969">Cilium</keyword>
<evidence type="ECO:0000256" key="2">
    <source>
        <dbReference type="SAM" id="Phobius"/>
    </source>
</evidence>
<keyword evidence="4" id="KW-1185">Reference proteome</keyword>
<keyword evidence="2" id="KW-1133">Transmembrane helix</keyword>
<proteinExistence type="predicted"/>
<evidence type="ECO:0000313" key="3">
    <source>
        <dbReference type="EMBL" id="MBB6165624.1"/>
    </source>
</evidence>
<feature type="compositionally biased region" description="Low complexity" evidence="1">
    <location>
        <begin position="63"/>
        <end position="79"/>
    </location>
</feature>
<feature type="compositionally biased region" description="Polar residues" evidence="1">
    <location>
        <begin position="93"/>
        <end position="106"/>
    </location>
</feature>
<dbReference type="Proteomes" id="UP000547879">
    <property type="component" value="Unassembled WGS sequence"/>
</dbReference>
<sequence>MTDRKLVENATDARQGKTGKPVLIVLCAGLCLAAVAWVGAEFWGEATDAPAEQTATPPAGDNTPKSAASPSEPTTTATSVDRAPHAESGTGGSSQSHAPSGNTTKP</sequence>
<keyword evidence="2" id="KW-0812">Transmembrane</keyword>
<dbReference type="EMBL" id="JACHEG010000010">
    <property type="protein sequence ID" value="MBB6165624.1"/>
    <property type="molecule type" value="Genomic_DNA"/>
</dbReference>
<keyword evidence="3" id="KW-0966">Cell projection</keyword>
<evidence type="ECO:0000256" key="1">
    <source>
        <dbReference type="SAM" id="MobiDB-lite"/>
    </source>
</evidence>
<evidence type="ECO:0000313" key="4">
    <source>
        <dbReference type="Proteomes" id="UP000547879"/>
    </source>
</evidence>
<accession>A0A7X0D2L1</accession>
<dbReference type="RefSeq" id="WP_183997023.1">
    <property type="nucleotide sequence ID" value="NZ_BMHW01000011.1"/>
</dbReference>
<keyword evidence="3" id="KW-0282">Flagellum</keyword>
<feature type="transmembrane region" description="Helical" evidence="2">
    <location>
        <begin position="21"/>
        <end position="40"/>
    </location>
</feature>
<organism evidence="3 4">
    <name type="scientific">Rhizobium wenxiniae</name>
    <dbReference type="NCBI Taxonomy" id="1737357"/>
    <lineage>
        <taxon>Bacteria</taxon>
        <taxon>Pseudomonadati</taxon>
        <taxon>Pseudomonadota</taxon>
        <taxon>Alphaproteobacteria</taxon>
        <taxon>Hyphomicrobiales</taxon>
        <taxon>Rhizobiaceae</taxon>
        <taxon>Rhizobium/Agrobacterium group</taxon>
        <taxon>Rhizobium</taxon>
    </lineage>
</organism>
<name>A0A7X0D2L1_9HYPH</name>
<dbReference type="AlphaFoldDB" id="A0A7X0D2L1"/>
<gene>
    <name evidence="3" type="ORF">HNQ72_005472</name>
</gene>
<protein>
    <submittedName>
        <fullName evidence="3">Flagellar basal body-associated protein FliL</fullName>
    </submittedName>
</protein>
<reference evidence="3 4" key="1">
    <citation type="submission" date="2020-08" db="EMBL/GenBank/DDBJ databases">
        <title>Genomic Encyclopedia of Type Strains, Phase IV (KMG-IV): sequencing the most valuable type-strain genomes for metagenomic binning, comparative biology and taxonomic classification.</title>
        <authorList>
            <person name="Goeker M."/>
        </authorList>
    </citation>
    <scope>NUCLEOTIDE SEQUENCE [LARGE SCALE GENOMIC DNA]</scope>
    <source>
        <strain evidence="3 4">DSM 100734</strain>
    </source>
</reference>
<comment type="caution">
    <text evidence="3">The sequence shown here is derived from an EMBL/GenBank/DDBJ whole genome shotgun (WGS) entry which is preliminary data.</text>
</comment>